<keyword evidence="4 7" id="KW-0812">Transmembrane</keyword>
<feature type="transmembrane region" description="Helical" evidence="7">
    <location>
        <begin position="80"/>
        <end position="99"/>
    </location>
</feature>
<evidence type="ECO:0000259" key="8">
    <source>
        <dbReference type="PROSITE" id="PS50850"/>
    </source>
</evidence>
<feature type="transmembrane region" description="Helical" evidence="7">
    <location>
        <begin position="310"/>
        <end position="333"/>
    </location>
</feature>
<keyword evidence="5 7" id="KW-1133">Transmembrane helix</keyword>
<name>A0A806KFH1_9BACT</name>
<feature type="transmembrane region" description="Helical" evidence="7">
    <location>
        <begin position="345"/>
        <end position="365"/>
    </location>
</feature>
<keyword evidence="6 7" id="KW-0472">Membrane</keyword>
<dbReference type="InterPro" id="IPR036259">
    <property type="entry name" value="MFS_trans_sf"/>
</dbReference>
<feature type="transmembrane region" description="Helical" evidence="7">
    <location>
        <begin position="285"/>
        <end position="304"/>
    </location>
</feature>
<keyword evidence="3" id="KW-1003">Cell membrane</keyword>
<evidence type="ECO:0000256" key="5">
    <source>
        <dbReference type="ARBA" id="ARBA00022989"/>
    </source>
</evidence>
<dbReference type="EMBL" id="JQ844231">
    <property type="protein sequence ID" value="AGS53385.1"/>
    <property type="molecule type" value="Genomic_DNA"/>
</dbReference>
<dbReference type="SUPFAM" id="SSF103473">
    <property type="entry name" value="MFS general substrate transporter"/>
    <property type="match status" value="1"/>
</dbReference>
<keyword evidence="2" id="KW-0813">Transport</keyword>
<accession>A0A806KFH1</accession>
<proteinExistence type="predicted"/>
<comment type="subcellular location">
    <subcellularLocation>
        <location evidence="1">Cell membrane</location>
        <topology evidence="1">Multi-pass membrane protein</topology>
    </subcellularLocation>
</comment>
<evidence type="ECO:0000256" key="1">
    <source>
        <dbReference type="ARBA" id="ARBA00004651"/>
    </source>
</evidence>
<feature type="transmembrane region" description="Helical" evidence="7">
    <location>
        <begin position="260"/>
        <end position="278"/>
    </location>
</feature>
<feature type="domain" description="Major facilitator superfamily (MFS) profile" evidence="8">
    <location>
        <begin position="10"/>
        <end position="400"/>
    </location>
</feature>
<dbReference type="AlphaFoldDB" id="A0A806KFH1"/>
<dbReference type="InterPro" id="IPR020846">
    <property type="entry name" value="MFS_dom"/>
</dbReference>
<evidence type="ECO:0000256" key="6">
    <source>
        <dbReference type="ARBA" id="ARBA00023136"/>
    </source>
</evidence>
<dbReference type="PANTHER" id="PTHR23517:SF3">
    <property type="entry name" value="INTEGRAL MEMBRANE TRANSPORT PROTEIN"/>
    <property type="match status" value="1"/>
</dbReference>
<evidence type="ECO:0000256" key="2">
    <source>
        <dbReference type="ARBA" id="ARBA00022448"/>
    </source>
</evidence>
<feature type="transmembrane region" description="Helical" evidence="7">
    <location>
        <begin position="47"/>
        <end position="68"/>
    </location>
</feature>
<dbReference type="InterPro" id="IPR011701">
    <property type="entry name" value="MFS"/>
</dbReference>
<feature type="transmembrane region" description="Helical" evidence="7">
    <location>
        <begin position="133"/>
        <end position="152"/>
    </location>
</feature>
<dbReference type="InterPro" id="IPR050171">
    <property type="entry name" value="MFS_Transporters"/>
</dbReference>
<dbReference type="PROSITE" id="PS50850">
    <property type="entry name" value="MFS"/>
    <property type="match status" value="1"/>
</dbReference>
<evidence type="ECO:0000256" key="3">
    <source>
        <dbReference type="ARBA" id="ARBA00022475"/>
    </source>
</evidence>
<protein>
    <submittedName>
        <fullName evidence="9">Putative membrane protein</fullName>
    </submittedName>
</protein>
<organism evidence="9">
    <name type="scientific">uncultured bacterium contig00018</name>
    <dbReference type="NCBI Taxonomy" id="1181509"/>
    <lineage>
        <taxon>Bacteria</taxon>
        <taxon>environmental samples</taxon>
    </lineage>
</organism>
<evidence type="ECO:0000256" key="4">
    <source>
        <dbReference type="ARBA" id="ARBA00022692"/>
    </source>
</evidence>
<dbReference type="PANTHER" id="PTHR23517">
    <property type="entry name" value="RESISTANCE PROTEIN MDTM, PUTATIVE-RELATED-RELATED"/>
    <property type="match status" value="1"/>
</dbReference>
<dbReference type="Pfam" id="PF07690">
    <property type="entry name" value="MFS_1"/>
    <property type="match status" value="1"/>
</dbReference>
<feature type="transmembrane region" description="Helical" evidence="7">
    <location>
        <begin position="220"/>
        <end position="240"/>
    </location>
</feature>
<reference evidence="9" key="1">
    <citation type="submission" date="2012-03" db="EMBL/GenBank/DDBJ databases">
        <title>Functional metagenomics reveals considerable lignocellulase gene clusters in the gut microbiome of a wood-feeding higher termite.</title>
        <authorList>
            <person name="Liu N."/>
        </authorList>
    </citation>
    <scope>NUCLEOTIDE SEQUENCE</scope>
</reference>
<dbReference type="GO" id="GO:0005886">
    <property type="term" value="C:plasma membrane"/>
    <property type="evidence" value="ECO:0007669"/>
    <property type="project" value="UniProtKB-SubCell"/>
</dbReference>
<dbReference type="GO" id="GO:0022857">
    <property type="term" value="F:transmembrane transporter activity"/>
    <property type="evidence" value="ECO:0007669"/>
    <property type="project" value="InterPro"/>
</dbReference>
<feature type="transmembrane region" description="Helical" evidence="7">
    <location>
        <begin position="371"/>
        <end position="395"/>
    </location>
</feature>
<evidence type="ECO:0000313" key="9">
    <source>
        <dbReference type="EMBL" id="AGS53385.1"/>
    </source>
</evidence>
<dbReference type="Gene3D" id="1.20.1250.20">
    <property type="entry name" value="MFS general substrate transporter like domains"/>
    <property type="match status" value="2"/>
</dbReference>
<feature type="transmembrane region" description="Helical" evidence="7">
    <location>
        <begin position="105"/>
        <end position="126"/>
    </location>
</feature>
<dbReference type="CDD" id="cd06174">
    <property type="entry name" value="MFS"/>
    <property type="match status" value="1"/>
</dbReference>
<feature type="transmembrane region" description="Helical" evidence="7">
    <location>
        <begin position="164"/>
        <end position="183"/>
    </location>
</feature>
<evidence type="ECO:0000256" key="7">
    <source>
        <dbReference type="SAM" id="Phobius"/>
    </source>
</evidence>
<sequence>MSFMGKKIILILFLWLSGIVAGMQFAKFSSTIGLIQTEIGINQLYSGWLLSSLGIIGIALGITAGVIVSRYSPFKMVIAFLWWAAAASLLQALFSHPVFMLSVRIFEGFSQLILVSAAPTALLKITPKRYQPFIMTLWGTFFGVAYLIMNILQNPLIQLGGWKAIFYGHALFSAVVALVLLLCMRAASTPENAAQTTLQGHNNLSFISQHKAVYKETGSLLPGLLFGCHALMYLVFLTYIPQRFNQSYPEELFKNSFLLISMPLFSTAGTFVSGIILNKSQKSPLILIQYTFATMIGLFFLIIFNNGPVFFLATASAILFCAGILQGSVFATIPYLSNDSTIHAYANGAITQMGNIGTTVGPPIFSTLLIYFGWNVAFVFPMVSSLAGILLIFAFRKKLNTLRFYSSFSPGT</sequence>